<accession>A0A9W6PPC7</accession>
<dbReference type="RefSeq" id="WP_067915435.1">
    <property type="nucleotide sequence ID" value="NZ_BSRZ01000001.1"/>
</dbReference>
<evidence type="ECO:0000313" key="3">
    <source>
        <dbReference type="EMBL" id="GLW62065.1"/>
    </source>
</evidence>
<protein>
    <recommendedName>
        <fullName evidence="5">DUF4352 domain-containing protein</fullName>
    </recommendedName>
</protein>
<proteinExistence type="predicted"/>
<evidence type="ECO:0000313" key="4">
    <source>
        <dbReference type="Proteomes" id="UP001165124"/>
    </source>
</evidence>
<dbReference type="EMBL" id="BSRZ01000001">
    <property type="protein sequence ID" value="GLW62065.1"/>
    <property type="molecule type" value="Genomic_DNA"/>
</dbReference>
<dbReference type="InterPro" id="IPR029050">
    <property type="entry name" value="Immunoprotect_excell_Ig-like"/>
</dbReference>
<keyword evidence="1" id="KW-0732">Signal</keyword>
<reference evidence="3" key="1">
    <citation type="submission" date="2023-02" db="EMBL/GenBank/DDBJ databases">
        <title>Actinomadura rubrobrunea NBRC 14622.</title>
        <authorList>
            <person name="Ichikawa N."/>
            <person name="Sato H."/>
            <person name="Tonouchi N."/>
        </authorList>
    </citation>
    <scope>NUCLEOTIDE SEQUENCE</scope>
    <source>
        <strain evidence="3">NBRC 14622</strain>
    </source>
</reference>
<keyword evidence="4" id="KW-1185">Reference proteome</keyword>
<organism evidence="3 4">
    <name type="scientific">Actinomadura rubrobrunea</name>
    <dbReference type="NCBI Taxonomy" id="115335"/>
    <lineage>
        <taxon>Bacteria</taxon>
        <taxon>Bacillati</taxon>
        <taxon>Actinomycetota</taxon>
        <taxon>Actinomycetes</taxon>
        <taxon>Streptosporangiales</taxon>
        <taxon>Thermomonosporaceae</taxon>
        <taxon>Actinomadura</taxon>
    </lineage>
</organism>
<dbReference type="Proteomes" id="UP001165124">
    <property type="component" value="Unassembled WGS sequence"/>
</dbReference>
<evidence type="ECO:0000256" key="2">
    <source>
        <dbReference type="SAM" id="MobiDB-lite"/>
    </source>
</evidence>
<name>A0A9W6PPC7_9ACTN</name>
<feature type="compositionally biased region" description="Basic and acidic residues" evidence="2">
    <location>
        <begin position="38"/>
        <end position="47"/>
    </location>
</feature>
<feature type="region of interest" description="Disordered" evidence="2">
    <location>
        <begin position="37"/>
        <end position="67"/>
    </location>
</feature>
<comment type="caution">
    <text evidence="3">The sequence shown here is derived from an EMBL/GenBank/DDBJ whole genome shotgun (WGS) entry which is preliminary data.</text>
</comment>
<gene>
    <name evidence="3" type="ORF">Arub01_03090</name>
</gene>
<sequence>MPRSGSRPVRPIRQAGRVAGSGLTLALALALALSGCSGDDKKKKEEAGPPPPPPSQQSEADANAAPGAQSLRLSQGLRKPVTYDDKITVQVTGIRKVRNQNKGPGEMTGRVLTIFTLRFTNGSPRPLDLNQVRVVARYGPRNTEASPTSYANLNDFYGTVAPGKTRSASYAFDLPSSGYGKVTLGVKFSDTHKVALFTGAIEA</sequence>
<evidence type="ECO:0000256" key="1">
    <source>
        <dbReference type="ARBA" id="ARBA00022729"/>
    </source>
</evidence>
<dbReference type="AlphaFoldDB" id="A0A9W6PPC7"/>
<dbReference type="Gene3D" id="2.60.40.1240">
    <property type="match status" value="1"/>
</dbReference>
<evidence type="ECO:0008006" key="5">
    <source>
        <dbReference type="Google" id="ProtNLM"/>
    </source>
</evidence>